<dbReference type="Proteomes" id="UP000790377">
    <property type="component" value="Unassembled WGS sequence"/>
</dbReference>
<keyword evidence="2" id="KW-1185">Reference proteome</keyword>
<organism evidence="1 2">
    <name type="scientific">Hygrophoropsis aurantiaca</name>
    <dbReference type="NCBI Taxonomy" id="72124"/>
    <lineage>
        <taxon>Eukaryota</taxon>
        <taxon>Fungi</taxon>
        <taxon>Dikarya</taxon>
        <taxon>Basidiomycota</taxon>
        <taxon>Agaricomycotina</taxon>
        <taxon>Agaricomycetes</taxon>
        <taxon>Agaricomycetidae</taxon>
        <taxon>Boletales</taxon>
        <taxon>Coniophorineae</taxon>
        <taxon>Hygrophoropsidaceae</taxon>
        <taxon>Hygrophoropsis</taxon>
    </lineage>
</organism>
<comment type="caution">
    <text evidence="1">The sequence shown here is derived from an EMBL/GenBank/DDBJ whole genome shotgun (WGS) entry which is preliminary data.</text>
</comment>
<feature type="non-terminal residue" evidence="1">
    <location>
        <position position="127"/>
    </location>
</feature>
<evidence type="ECO:0000313" key="2">
    <source>
        <dbReference type="Proteomes" id="UP000790377"/>
    </source>
</evidence>
<accession>A0ACB7ZPD4</accession>
<protein>
    <submittedName>
        <fullName evidence="1">Uncharacterized protein</fullName>
    </submittedName>
</protein>
<proteinExistence type="predicted"/>
<name>A0ACB7ZPD4_9AGAM</name>
<gene>
    <name evidence="1" type="ORF">BJ138DRAFT_1120826</name>
</gene>
<evidence type="ECO:0000313" key="1">
    <source>
        <dbReference type="EMBL" id="KAH7903024.1"/>
    </source>
</evidence>
<sequence>MPSSQVPRQNFSALQYPCGYPGCQRVLKTTGGRTKHRDSAHPPFIPPPTQFIDPDTYTTNGGARQNDDEEMTDGDFDGREEDHGGEQNAPMDDCYEPAPHSSPIPEVESHFYGPGNKLYRNYHTALN</sequence>
<dbReference type="EMBL" id="MU269297">
    <property type="protein sequence ID" value="KAH7903024.1"/>
    <property type="molecule type" value="Genomic_DNA"/>
</dbReference>
<reference evidence="1" key="1">
    <citation type="journal article" date="2021" name="New Phytol.">
        <title>Evolutionary innovations through gain and loss of genes in the ectomycorrhizal Boletales.</title>
        <authorList>
            <person name="Wu G."/>
            <person name="Miyauchi S."/>
            <person name="Morin E."/>
            <person name="Kuo A."/>
            <person name="Drula E."/>
            <person name="Varga T."/>
            <person name="Kohler A."/>
            <person name="Feng B."/>
            <person name="Cao Y."/>
            <person name="Lipzen A."/>
            <person name="Daum C."/>
            <person name="Hundley H."/>
            <person name="Pangilinan J."/>
            <person name="Johnson J."/>
            <person name="Barry K."/>
            <person name="LaButti K."/>
            <person name="Ng V."/>
            <person name="Ahrendt S."/>
            <person name="Min B."/>
            <person name="Choi I.G."/>
            <person name="Park H."/>
            <person name="Plett J.M."/>
            <person name="Magnuson J."/>
            <person name="Spatafora J.W."/>
            <person name="Nagy L.G."/>
            <person name="Henrissat B."/>
            <person name="Grigoriev I.V."/>
            <person name="Yang Z.L."/>
            <person name="Xu J."/>
            <person name="Martin F.M."/>
        </authorList>
    </citation>
    <scope>NUCLEOTIDE SEQUENCE</scope>
    <source>
        <strain evidence="1">ATCC 28755</strain>
    </source>
</reference>